<dbReference type="GO" id="GO:0033512">
    <property type="term" value="P:L-lysine catabolic process to acetyl-CoA via saccharopine"/>
    <property type="evidence" value="ECO:0007669"/>
    <property type="project" value="UniProtKB-UniPathway"/>
</dbReference>
<evidence type="ECO:0000256" key="10">
    <source>
        <dbReference type="ARBA" id="ARBA00052761"/>
    </source>
</evidence>
<dbReference type="InterPro" id="IPR000089">
    <property type="entry name" value="Biotin_lipoyl"/>
</dbReference>
<dbReference type="FunFam" id="3.30.559.10:FF:000007">
    <property type="entry name" value="Dihydrolipoamide acetyltransferase component of pyruvate dehydrogenase complex"/>
    <property type="match status" value="1"/>
</dbReference>
<dbReference type="NCBIfam" id="NF004309">
    <property type="entry name" value="PRK05704.1"/>
    <property type="match status" value="1"/>
</dbReference>
<sequence>MTVQIKAPAMGESIAEAVVAKWVVKEGDFVTADQMVAELETDKVNLEVIAPVAGKITKITAAKGATVKVGEVMADIDETAEGLKTPAAVTAAGAPSAAATAGPLESADERVAKSGPAVQKLVAEGAGTAGVAGSGKDGRLTKGDLVAPQAAPAAAPAPAAPVAAPSAPRNTGALQERVPMTRIRKTIAGRLKQAQNTAAMLTTYNEVDLSKVNEMRKLYKDAFEKKHGVKLGYMGFFSKAVVDALQAWPALNAEIDGEDIIYKNHYDLGIAVSSDRGLVVPVVKDADKKSLAQIEKDIGDFGARARTGGLKPDELSGATFSITNGGTFGSLMSMPILNYPQVGILGMHAIKERPVVVNGEIVIRPMMYIALTYDHRIVDGREAVSFLVRVKDCLEDPARMVVGI</sequence>
<accession>A0A6N4R2E6</accession>
<dbReference type="PROSITE" id="PS50968">
    <property type="entry name" value="BIOTINYL_LIPOYL"/>
    <property type="match status" value="1"/>
</dbReference>
<evidence type="ECO:0000256" key="7">
    <source>
        <dbReference type="ARBA" id="ARBA00022679"/>
    </source>
</evidence>
<dbReference type="Gene3D" id="2.40.50.100">
    <property type="match status" value="1"/>
</dbReference>
<evidence type="ECO:0000256" key="1">
    <source>
        <dbReference type="ARBA" id="ARBA00001938"/>
    </source>
</evidence>
<evidence type="ECO:0000256" key="6">
    <source>
        <dbReference type="ARBA" id="ARBA00022532"/>
    </source>
</evidence>
<keyword evidence="6" id="KW-0816">Tricarboxylic acid cycle</keyword>
<dbReference type="GO" id="GO:0045252">
    <property type="term" value="C:oxoglutarate dehydrogenase complex"/>
    <property type="evidence" value="ECO:0007669"/>
    <property type="project" value="UniProtKB-UniRule"/>
</dbReference>
<dbReference type="GO" id="GO:0006099">
    <property type="term" value="P:tricarboxylic acid cycle"/>
    <property type="evidence" value="ECO:0007669"/>
    <property type="project" value="UniProtKB-UniRule"/>
</dbReference>
<reference evidence="13 14" key="1">
    <citation type="journal article" date="2017" name="Nat. Commun.">
        <title>In situ click chemistry generation of cyclooxygenase-2 inhibitors.</title>
        <authorList>
            <person name="Bhardwaj A."/>
            <person name="Kaur J."/>
            <person name="Wuest M."/>
            <person name="Wuest F."/>
        </authorList>
    </citation>
    <scope>NUCLEOTIDE SEQUENCE [LARGE SCALE GENOMIC DNA]</scope>
    <source>
        <strain evidence="13">S2_018_000_R2_106</strain>
    </source>
</reference>
<dbReference type="InterPro" id="IPR006255">
    <property type="entry name" value="SucB"/>
</dbReference>
<dbReference type="CDD" id="cd06849">
    <property type="entry name" value="lipoyl_domain"/>
    <property type="match status" value="1"/>
</dbReference>
<comment type="function">
    <text evidence="2">E2 component of the 2-oxoglutarate dehydrogenase (OGDH) complex which catalyzes the second step in the conversion of 2-oxoglutarate to succinyl-CoA and CO(2).</text>
</comment>
<proteinExistence type="inferred from homology"/>
<dbReference type="InterPro" id="IPR011053">
    <property type="entry name" value="Single_hybrid_motif"/>
</dbReference>
<keyword evidence="7 13" id="KW-0808">Transferase</keyword>
<dbReference type="PANTHER" id="PTHR43416">
    <property type="entry name" value="DIHYDROLIPOYLLYSINE-RESIDUE SUCCINYLTRANSFERASE COMPONENT OF 2-OXOGLUTARATE DEHYDROGENASE COMPLEX, MITOCHONDRIAL-RELATED"/>
    <property type="match status" value="1"/>
</dbReference>
<dbReference type="InterPro" id="IPR001078">
    <property type="entry name" value="2-oxoacid_DH_actylTfrase"/>
</dbReference>
<dbReference type="SUPFAM" id="SSF51230">
    <property type="entry name" value="Single hybrid motif"/>
    <property type="match status" value="1"/>
</dbReference>
<dbReference type="SUPFAM" id="SSF52777">
    <property type="entry name" value="CoA-dependent acyltransferases"/>
    <property type="match status" value="1"/>
</dbReference>
<evidence type="ECO:0000313" key="13">
    <source>
        <dbReference type="EMBL" id="TKW61313.1"/>
    </source>
</evidence>
<dbReference type="AlphaFoldDB" id="A0A6N4R2E6"/>
<dbReference type="GO" id="GO:0005829">
    <property type="term" value="C:cytosol"/>
    <property type="evidence" value="ECO:0007669"/>
    <property type="project" value="TreeGrafter"/>
</dbReference>
<dbReference type="PANTHER" id="PTHR43416:SF5">
    <property type="entry name" value="DIHYDROLIPOYLLYSINE-RESIDUE SUCCINYLTRANSFERASE COMPONENT OF 2-OXOGLUTARATE DEHYDROGENASE COMPLEX, MITOCHONDRIAL"/>
    <property type="match status" value="1"/>
</dbReference>
<dbReference type="InterPro" id="IPR023213">
    <property type="entry name" value="CAT-like_dom_sf"/>
</dbReference>
<evidence type="ECO:0000256" key="8">
    <source>
        <dbReference type="ARBA" id="ARBA00022823"/>
    </source>
</evidence>
<dbReference type="EMBL" id="VAFM01000001">
    <property type="protein sequence ID" value="TKW61313.1"/>
    <property type="molecule type" value="Genomic_DNA"/>
</dbReference>
<dbReference type="UniPathway" id="UPA00868">
    <property type="reaction ID" value="UER00840"/>
</dbReference>
<comment type="subunit">
    <text evidence="5">Forms a 24-polypeptide structural core with octahedral symmetry. Part of the 2-oxoglutarate dehydrogenase (OGDH) complex composed of E1 (2-oxoglutarate dehydrogenase), E2 (dihydrolipoamide succinyltransferase) and E3 (dihydrolipoamide dehydrogenase); the complex contains multiple copies of the three enzymatic components (E1, E2 and E3).</text>
</comment>
<evidence type="ECO:0000259" key="12">
    <source>
        <dbReference type="PROSITE" id="PS50968"/>
    </source>
</evidence>
<evidence type="ECO:0000256" key="9">
    <source>
        <dbReference type="ARBA" id="ARBA00023315"/>
    </source>
</evidence>
<evidence type="ECO:0000256" key="4">
    <source>
        <dbReference type="ARBA" id="ARBA00007317"/>
    </source>
</evidence>
<dbReference type="Pfam" id="PF00198">
    <property type="entry name" value="2-oxoacid_dh"/>
    <property type="match status" value="1"/>
</dbReference>
<evidence type="ECO:0000256" key="2">
    <source>
        <dbReference type="ARBA" id="ARBA00004052"/>
    </source>
</evidence>
<comment type="pathway">
    <text evidence="3">Amino-acid degradation; L-lysine degradation via saccharopine pathway; glutaryl-CoA from L-lysine: step 6/6.</text>
</comment>
<dbReference type="GO" id="GO:0004149">
    <property type="term" value="F:dihydrolipoyllysine-residue succinyltransferase activity"/>
    <property type="evidence" value="ECO:0007669"/>
    <property type="project" value="UniProtKB-UniRule"/>
</dbReference>
<dbReference type="Proteomes" id="UP000320948">
    <property type="component" value="Unassembled WGS sequence"/>
</dbReference>
<keyword evidence="8" id="KW-0450">Lipoyl</keyword>
<dbReference type="EC" id="2.3.1.61" evidence="11"/>
<gene>
    <name evidence="13" type="primary">odhB</name>
    <name evidence="13" type="ORF">DI628_01390</name>
</gene>
<evidence type="ECO:0000256" key="5">
    <source>
        <dbReference type="ARBA" id="ARBA00011666"/>
    </source>
</evidence>
<comment type="similarity">
    <text evidence="4">Belongs to the 2-oxoacid dehydrogenase family.</text>
</comment>
<keyword evidence="9 13" id="KW-0012">Acyltransferase</keyword>
<dbReference type="Pfam" id="PF00364">
    <property type="entry name" value="Biotin_lipoyl"/>
    <property type="match status" value="1"/>
</dbReference>
<dbReference type="InterPro" id="IPR050537">
    <property type="entry name" value="2-oxoacid_dehydrogenase"/>
</dbReference>
<evidence type="ECO:0000313" key="14">
    <source>
        <dbReference type="Proteomes" id="UP000320948"/>
    </source>
</evidence>
<evidence type="ECO:0000256" key="3">
    <source>
        <dbReference type="ARBA" id="ARBA00005145"/>
    </source>
</evidence>
<organism evidence="13 14">
    <name type="scientific">Blastochloris viridis</name>
    <name type="common">Rhodopseudomonas viridis</name>
    <dbReference type="NCBI Taxonomy" id="1079"/>
    <lineage>
        <taxon>Bacteria</taxon>
        <taxon>Pseudomonadati</taxon>
        <taxon>Pseudomonadota</taxon>
        <taxon>Alphaproteobacteria</taxon>
        <taxon>Hyphomicrobiales</taxon>
        <taxon>Blastochloridaceae</taxon>
        <taxon>Blastochloris</taxon>
    </lineage>
</organism>
<feature type="domain" description="Lipoyl-binding" evidence="12">
    <location>
        <begin position="2"/>
        <end position="77"/>
    </location>
</feature>
<comment type="cofactor">
    <cofactor evidence="1">
        <name>(R)-lipoate</name>
        <dbReference type="ChEBI" id="CHEBI:83088"/>
    </cofactor>
</comment>
<protein>
    <recommendedName>
        <fullName evidence="11">Dihydrolipoyllysine-residue succinyltransferase</fullName>
        <ecNumber evidence="11">2.3.1.61</ecNumber>
    </recommendedName>
</protein>
<dbReference type="NCBIfam" id="TIGR01347">
    <property type="entry name" value="sucB"/>
    <property type="match status" value="1"/>
</dbReference>
<comment type="caution">
    <text evidence="13">The sequence shown here is derived from an EMBL/GenBank/DDBJ whole genome shotgun (WGS) entry which is preliminary data.</text>
</comment>
<comment type="catalytic activity">
    <reaction evidence="10">
        <text>N(6)-[(R)-dihydrolipoyl]-L-lysyl-[protein] + succinyl-CoA = N(6)-[(R)-S(8)-succinyldihydrolipoyl]-L-lysyl-[protein] + CoA</text>
        <dbReference type="Rhea" id="RHEA:15213"/>
        <dbReference type="Rhea" id="RHEA-COMP:10475"/>
        <dbReference type="Rhea" id="RHEA-COMP:20092"/>
        <dbReference type="ChEBI" id="CHEBI:57287"/>
        <dbReference type="ChEBI" id="CHEBI:57292"/>
        <dbReference type="ChEBI" id="CHEBI:83100"/>
        <dbReference type="ChEBI" id="CHEBI:83120"/>
        <dbReference type="EC" id="2.3.1.61"/>
    </reaction>
</comment>
<dbReference type="Gene3D" id="3.30.559.10">
    <property type="entry name" value="Chloramphenicol acetyltransferase-like domain"/>
    <property type="match status" value="1"/>
</dbReference>
<name>A0A6N4R2E6_BLAVI</name>
<evidence type="ECO:0000256" key="11">
    <source>
        <dbReference type="NCBIfam" id="TIGR01347"/>
    </source>
</evidence>